<feature type="region of interest" description="Disordered" evidence="1">
    <location>
        <begin position="1"/>
        <end position="22"/>
    </location>
</feature>
<dbReference type="GeneID" id="73330978"/>
<dbReference type="Proteomes" id="UP001055115">
    <property type="component" value="Unassembled WGS sequence"/>
</dbReference>
<feature type="compositionally biased region" description="Polar residues" evidence="1">
    <location>
        <begin position="1"/>
        <end position="13"/>
    </location>
</feature>
<dbReference type="EMBL" id="BQXU01000033">
    <property type="protein sequence ID" value="GKT49995.1"/>
    <property type="molecule type" value="Genomic_DNA"/>
</dbReference>
<name>A0AA37UP54_9PEZI</name>
<reference evidence="2 3" key="1">
    <citation type="submission" date="2022-03" db="EMBL/GenBank/DDBJ databases">
        <title>Genome data of Colletotrichum spp.</title>
        <authorList>
            <person name="Utami Y.D."/>
            <person name="Hiruma K."/>
        </authorList>
    </citation>
    <scope>NUCLEOTIDE SEQUENCE [LARGE SCALE GENOMIC DNA]</scope>
    <source>
        <strain evidence="2 3">MAFF 239500</strain>
    </source>
</reference>
<dbReference type="AlphaFoldDB" id="A0AA37UP54"/>
<proteinExistence type="predicted"/>
<gene>
    <name evidence="2" type="ORF">ColSpa_10176</name>
</gene>
<accession>A0AA37UP54</accession>
<sequence>MDDCLQSSSSDGTDPSEDVTPAYAPASRTLNQEGVSAVAEEVFLNNEASSPSDEPTAGTPVIMNARAYQTEMFAQSMRQNIIVAPMEN</sequence>
<dbReference type="RefSeq" id="XP_049132345.1">
    <property type="nucleotide sequence ID" value="XM_049276388.1"/>
</dbReference>
<evidence type="ECO:0000313" key="3">
    <source>
        <dbReference type="Proteomes" id="UP001055115"/>
    </source>
</evidence>
<comment type="caution">
    <text evidence="2">The sequence shown here is derived from an EMBL/GenBank/DDBJ whole genome shotgun (WGS) entry which is preliminary data.</text>
</comment>
<keyword evidence="3" id="KW-1185">Reference proteome</keyword>
<evidence type="ECO:0000256" key="1">
    <source>
        <dbReference type="SAM" id="MobiDB-lite"/>
    </source>
</evidence>
<protein>
    <submittedName>
        <fullName evidence="2">Uncharacterized protein</fullName>
    </submittedName>
</protein>
<evidence type="ECO:0000313" key="2">
    <source>
        <dbReference type="EMBL" id="GKT49995.1"/>
    </source>
</evidence>
<organism evidence="2 3">
    <name type="scientific">Colletotrichum spaethianum</name>
    <dbReference type="NCBI Taxonomy" id="700344"/>
    <lineage>
        <taxon>Eukaryota</taxon>
        <taxon>Fungi</taxon>
        <taxon>Dikarya</taxon>
        <taxon>Ascomycota</taxon>
        <taxon>Pezizomycotina</taxon>
        <taxon>Sordariomycetes</taxon>
        <taxon>Hypocreomycetidae</taxon>
        <taxon>Glomerellales</taxon>
        <taxon>Glomerellaceae</taxon>
        <taxon>Colletotrichum</taxon>
        <taxon>Colletotrichum spaethianum species complex</taxon>
    </lineage>
</organism>